<dbReference type="AlphaFoldDB" id="A0A0D6DUE3"/>
<dbReference type="RefSeq" id="WP_050702935.1">
    <property type="nucleotide sequence ID" value="NZ_LN774769.1"/>
</dbReference>
<protein>
    <recommendedName>
        <fullName evidence="1">DUF6440 domain-containing protein</fullName>
    </recommendedName>
</protein>
<organism evidence="2 3">
    <name type="scientific">Pseudolactococcus piscium MKFS47</name>
    <dbReference type="NCBI Taxonomy" id="297352"/>
    <lineage>
        <taxon>Bacteria</taxon>
        <taxon>Bacillati</taxon>
        <taxon>Bacillota</taxon>
        <taxon>Bacilli</taxon>
        <taxon>Lactobacillales</taxon>
        <taxon>Streptococcaceae</taxon>
        <taxon>Pseudolactococcus</taxon>
    </lineage>
</organism>
<dbReference type="STRING" id="1364.LP2241_10320"/>
<evidence type="ECO:0000313" key="3">
    <source>
        <dbReference type="Proteomes" id="UP000033166"/>
    </source>
</evidence>
<dbReference type="HOGENOM" id="CLU_173156_3_0_9"/>
<dbReference type="Pfam" id="PF20037">
    <property type="entry name" value="DUF6440"/>
    <property type="match status" value="1"/>
</dbReference>
<gene>
    <name evidence="2" type="ORF">LACPI_0332</name>
</gene>
<evidence type="ECO:0000313" key="2">
    <source>
        <dbReference type="EMBL" id="CEN27532.1"/>
    </source>
</evidence>
<dbReference type="InterPro" id="IPR045515">
    <property type="entry name" value="DUF6440"/>
</dbReference>
<feature type="domain" description="DUF6440" evidence="1">
    <location>
        <begin position="10"/>
        <end position="57"/>
    </location>
</feature>
<name>A0A0D6DUE3_9LACT</name>
<proteinExistence type="predicted"/>
<dbReference type="Proteomes" id="UP000033166">
    <property type="component" value="Chromosome I"/>
</dbReference>
<sequence length="76" mass="8103">MLTKQEIKGRFERTTGGAFQGIDIITDKATGVQYLLASKDTGCGLTPLIDAEGKPVIAARSEMNTKAVSDQTISPF</sequence>
<evidence type="ECO:0000259" key="1">
    <source>
        <dbReference type="Pfam" id="PF20037"/>
    </source>
</evidence>
<reference evidence="3" key="1">
    <citation type="submission" date="2015-01" db="EMBL/GenBank/DDBJ databases">
        <authorList>
            <person name="Andreevskaya M."/>
        </authorList>
    </citation>
    <scope>NUCLEOTIDE SEQUENCE [LARGE SCALE GENOMIC DNA]</scope>
    <source>
        <strain evidence="3">MKFS47</strain>
    </source>
</reference>
<dbReference type="EMBL" id="LN774769">
    <property type="protein sequence ID" value="CEN27532.1"/>
    <property type="molecule type" value="Genomic_DNA"/>
</dbReference>
<dbReference type="KEGG" id="lpk:LACPI_0332"/>
<accession>A0A0D6DUE3</accession>